<dbReference type="EMBL" id="JBHSAW010000010">
    <property type="protein sequence ID" value="MFC4096972.1"/>
    <property type="molecule type" value="Genomic_DNA"/>
</dbReference>
<name>A0ABV8JRM6_9FLAO</name>
<sequence>MHTYKKSLIVSADDLDELEHVNNVRYVQWIQDIAKEHWQETVPESIKKGIIWVVMTHHITYKFPAKLNDPIILSTFINKSKGAKSQRVVEMHNEKTGQLLVRSVTDWCMLNSKTKRPMRITDDVMKLFEKKS</sequence>
<dbReference type="PANTHER" id="PTHR31793">
    <property type="entry name" value="4-HYDROXYBENZOYL-COA THIOESTERASE FAMILY MEMBER"/>
    <property type="match status" value="1"/>
</dbReference>
<dbReference type="GO" id="GO:0016787">
    <property type="term" value="F:hydrolase activity"/>
    <property type="evidence" value="ECO:0007669"/>
    <property type="project" value="UniProtKB-KW"/>
</dbReference>
<evidence type="ECO:0000256" key="2">
    <source>
        <dbReference type="ARBA" id="ARBA00022801"/>
    </source>
</evidence>
<keyword evidence="2 4" id="KW-0378">Hydrolase</keyword>
<accession>A0ABV8JRM6</accession>
<dbReference type="RefSeq" id="WP_192461699.1">
    <property type="nucleotide sequence ID" value="NZ_JACYFJ010000002.1"/>
</dbReference>
<dbReference type="Gene3D" id="3.10.129.10">
    <property type="entry name" value="Hotdog Thioesterase"/>
    <property type="match status" value="1"/>
</dbReference>
<dbReference type="InterPro" id="IPR002864">
    <property type="entry name" value="Acyl-ACP_thioesterase_NHD"/>
</dbReference>
<dbReference type="InterPro" id="IPR029069">
    <property type="entry name" value="HotDog_dom_sf"/>
</dbReference>
<comment type="caution">
    <text evidence="4">The sequence shown here is derived from an EMBL/GenBank/DDBJ whole genome shotgun (WGS) entry which is preliminary data.</text>
</comment>
<dbReference type="SUPFAM" id="SSF54637">
    <property type="entry name" value="Thioesterase/thiol ester dehydrase-isomerase"/>
    <property type="match status" value="1"/>
</dbReference>
<dbReference type="CDD" id="cd00586">
    <property type="entry name" value="4HBT"/>
    <property type="match status" value="1"/>
</dbReference>
<comment type="similarity">
    <text evidence="1">Belongs to the 4-hydroxybenzoyl-CoA thioesterase family.</text>
</comment>
<gene>
    <name evidence="4" type="ORF">ACFOUT_13875</name>
</gene>
<reference evidence="5" key="1">
    <citation type="journal article" date="2019" name="Int. J. Syst. Evol. Microbiol.">
        <title>The Global Catalogue of Microorganisms (GCM) 10K type strain sequencing project: providing services to taxonomists for standard genome sequencing and annotation.</title>
        <authorList>
            <consortium name="The Broad Institute Genomics Platform"/>
            <consortium name="The Broad Institute Genome Sequencing Center for Infectious Disease"/>
            <person name="Wu L."/>
            <person name="Ma J."/>
        </authorList>
    </citation>
    <scope>NUCLEOTIDE SEQUENCE [LARGE SCALE GENOMIC DNA]</scope>
    <source>
        <strain evidence="5">CECT 7477</strain>
    </source>
</reference>
<evidence type="ECO:0000313" key="5">
    <source>
        <dbReference type="Proteomes" id="UP001595814"/>
    </source>
</evidence>
<dbReference type="Proteomes" id="UP001595814">
    <property type="component" value="Unassembled WGS sequence"/>
</dbReference>
<proteinExistence type="inferred from homology"/>
<evidence type="ECO:0000259" key="3">
    <source>
        <dbReference type="Pfam" id="PF01643"/>
    </source>
</evidence>
<evidence type="ECO:0000256" key="1">
    <source>
        <dbReference type="ARBA" id="ARBA00005953"/>
    </source>
</evidence>
<evidence type="ECO:0000313" key="4">
    <source>
        <dbReference type="EMBL" id="MFC4096972.1"/>
    </source>
</evidence>
<dbReference type="Pfam" id="PF01643">
    <property type="entry name" value="Acyl-ACP_TE"/>
    <property type="match status" value="1"/>
</dbReference>
<dbReference type="InterPro" id="IPR050563">
    <property type="entry name" value="4-hydroxybenzoyl-CoA_TE"/>
</dbReference>
<keyword evidence="5" id="KW-1185">Reference proteome</keyword>
<protein>
    <submittedName>
        <fullName evidence="4">Acyl-CoA thioesterase</fullName>
        <ecNumber evidence="4">3.1.2.-</ecNumber>
    </submittedName>
</protein>
<dbReference type="EC" id="3.1.2.-" evidence="4"/>
<dbReference type="PANTHER" id="PTHR31793:SF27">
    <property type="entry name" value="NOVEL THIOESTERASE SUPERFAMILY DOMAIN AND SAPOSIN A-TYPE DOMAIN CONTAINING PROTEIN (0610012H03RIK)"/>
    <property type="match status" value="1"/>
</dbReference>
<feature type="domain" description="Acyl-ACP thioesterase N-terminal hotdog" evidence="3">
    <location>
        <begin position="3"/>
        <end position="127"/>
    </location>
</feature>
<organism evidence="4 5">
    <name type="scientific">Euzebyella saccharophila</name>
    <dbReference type="NCBI Taxonomy" id="679664"/>
    <lineage>
        <taxon>Bacteria</taxon>
        <taxon>Pseudomonadati</taxon>
        <taxon>Bacteroidota</taxon>
        <taxon>Flavobacteriia</taxon>
        <taxon>Flavobacteriales</taxon>
        <taxon>Flavobacteriaceae</taxon>
        <taxon>Euzebyella</taxon>
    </lineage>
</organism>